<keyword evidence="1" id="KW-0472">Membrane</keyword>
<evidence type="ECO:0000313" key="4">
    <source>
        <dbReference type="Proteomes" id="UP001217089"/>
    </source>
</evidence>
<dbReference type="EMBL" id="JARBDR010000923">
    <property type="protein sequence ID" value="KAJ8297741.1"/>
    <property type="molecule type" value="Genomic_DNA"/>
</dbReference>
<evidence type="ECO:0000313" key="3">
    <source>
        <dbReference type="EMBL" id="KAJ8297741.1"/>
    </source>
</evidence>
<feature type="domain" description="KAP NTPase" evidence="2">
    <location>
        <begin position="67"/>
        <end position="620"/>
    </location>
</feature>
<proteinExistence type="predicted"/>
<accession>A0ABQ9DWV3</accession>
<evidence type="ECO:0000259" key="2">
    <source>
        <dbReference type="Pfam" id="PF07693"/>
    </source>
</evidence>
<dbReference type="PANTHER" id="PTHR24116:SF0">
    <property type="entry name" value="KINASE D-INTERACTING SUBSTRATE OF 220 KDA"/>
    <property type="match status" value="1"/>
</dbReference>
<comment type="caution">
    <text evidence="3">The sequence shown here is derived from an EMBL/GenBank/DDBJ whole genome shotgun (WGS) entry which is preliminary data.</text>
</comment>
<dbReference type="Pfam" id="PF07693">
    <property type="entry name" value="KAP_NTPase"/>
    <property type="match status" value="1"/>
</dbReference>
<keyword evidence="1" id="KW-1133">Transmembrane helix</keyword>
<dbReference type="InterPro" id="IPR011646">
    <property type="entry name" value="KAP_P-loop"/>
</dbReference>
<name>A0ABQ9DWV3_TEGGR</name>
<sequence length="891" mass="101182">MNIVYGCYWIKEQRCLQLTRNSRLLYRTNKAGETPYNIDAYHQKGILTHIFGHRNLNASDAENVLGYEIYSSALADILSEPSLNTPITVGLYAKWGSGKSFLLSKLQREMKSFTKESVDEYFTFCWSLFFLLLLFNNVIGLVFALAIRWEVGLGIGLGMFPLEYGFLGSHLNEKFSEPPLVVCCILILQRYVYPRYYKTYSLLADNKARLQYVGLVYKCTHKFNVRFCKRISLMMGKKLKVLTLILKVLFCEPLTRSQNQDVVPIVKFLFSEGTRLTSVGGEKALAVMISTLGDALELEYGTLVARLFRVFRPTSERTHGGRFKSLCCIPYFVIVIVVILCLGIGITLLVTFGISDNTPVNAAMITFAVVVGLSLISNFYTWVKTVPALARSQRKRILHAADQIGSLKMDGFMHKLKFEVDLMSQMVLCMDKFTGGNTRLVIIMDGLDSCEQDKVLHVLDIVNALFSDDNSPFITLLAVDPHIIIKGIESNLKNAFQDSNVNGYDYLRNIVHLPFYLQSQGLKIQKQNILRSSSVYEVPHHGNESPGRTLRQESMISTTTSVVEQTIRKKEKRQRQDSVALSLASNFDLTRTIAKNDYFSDVNPRSMRRLMNIVAVTGRLLRAYNIEFSWYRLASWINIIEQWPYRVSWIILYFEENDIVDESKTLLSIYEKIAERIPMSKDIEPLLEIDRNPRKLEAFLVTKVANNSLLNIGDLKKFLPCTVNLDPYLRKLIRDLPAVCYFSSFNMQKNVDVAARQEFSIFPGSPTPMAGASGPSQMTGPNYRANESSFTPKRVGLRTGGYGMPGQTPLGGAMPNFIMSPYGPMYPNYMGMPPYMPQYNPNFMPQQIAFTTTTTGERTRSICVYKIRLSNKILIKKSFTIYMLSQIETSP</sequence>
<feature type="transmembrane region" description="Helical" evidence="1">
    <location>
        <begin position="360"/>
        <end position="383"/>
    </location>
</feature>
<feature type="transmembrane region" description="Helical" evidence="1">
    <location>
        <begin position="331"/>
        <end position="354"/>
    </location>
</feature>
<protein>
    <recommendedName>
        <fullName evidence="2">KAP NTPase domain-containing protein</fullName>
    </recommendedName>
</protein>
<reference evidence="3 4" key="1">
    <citation type="submission" date="2022-12" db="EMBL/GenBank/DDBJ databases">
        <title>Chromosome-level genome of Tegillarca granosa.</title>
        <authorList>
            <person name="Kim J."/>
        </authorList>
    </citation>
    <scope>NUCLEOTIDE SEQUENCE [LARGE SCALE GENOMIC DNA]</scope>
    <source>
        <strain evidence="3">Teg-2019</strain>
        <tissue evidence="3">Adductor muscle</tissue>
    </source>
</reference>
<dbReference type="PANTHER" id="PTHR24116">
    <property type="entry name" value="KINASE D-INTERACTING SUBSTRATE OF 220 KDA"/>
    <property type="match status" value="1"/>
</dbReference>
<keyword evidence="1" id="KW-0812">Transmembrane</keyword>
<dbReference type="Proteomes" id="UP001217089">
    <property type="component" value="Unassembled WGS sequence"/>
</dbReference>
<evidence type="ECO:0000256" key="1">
    <source>
        <dbReference type="SAM" id="Phobius"/>
    </source>
</evidence>
<dbReference type="InterPro" id="IPR052771">
    <property type="entry name" value="Neurotrophin_sig_adaptor"/>
</dbReference>
<feature type="transmembrane region" description="Helical" evidence="1">
    <location>
        <begin position="121"/>
        <end position="147"/>
    </location>
</feature>
<gene>
    <name evidence="3" type="ORF">KUTeg_024272</name>
</gene>
<organism evidence="3 4">
    <name type="scientific">Tegillarca granosa</name>
    <name type="common">Malaysian cockle</name>
    <name type="synonym">Anadara granosa</name>
    <dbReference type="NCBI Taxonomy" id="220873"/>
    <lineage>
        <taxon>Eukaryota</taxon>
        <taxon>Metazoa</taxon>
        <taxon>Spiralia</taxon>
        <taxon>Lophotrochozoa</taxon>
        <taxon>Mollusca</taxon>
        <taxon>Bivalvia</taxon>
        <taxon>Autobranchia</taxon>
        <taxon>Pteriomorphia</taxon>
        <taxon>Arcoida</taxon>
        <taxon>Arcoidea</taxon>
        <taxon>Arcidae</taxon>
        <taxon>Tegillarca</taxon>
    </lineage>
</organism>
<keyword evidence="4" id="KW-1185">Reference proteome</keyword>